<reference evidence="1" key="1">
    <citation type="submission" date="2013-07" db="EMBL/GenBank/DDBJ databases">
        <title>The genome of Eucalyptus grandis.</title>
        <authorList>
            <person name="Schmutz J."/>
            <person name="Hayes R."/>
            <person name="Myburg A."/>
            <person name="Tuskan G."/>
            <person name="Grattapaglia D."/>
            <person name="Rokhsar D.S."/>
        </authorList>
    </citation>
    <scope>NUCLEOTIDE SEQUENCE</scope>
    <source>
        <tissue evidence="1">Leaf extractions</tissue>
    </source>
</reference>
<name>A0A059CVV8_EUCGR</name>
<accession>A0A059CVV8</accession>
<gene>
    <name evidence="1" type="ORF">EUGRSUZ_C03717</name>
</gene>
<dbReference type="EMBL" id="KK198755">
    <property type="protein sequence ID" value="KCW82311.1"/>
    <property type="molecule type" value="Genomic_DNA"/>
</dbReference>
<evidence type="ECO:0000313" key="1">
    <source>
        <dbReference type="EMBL" id="KCW82311.1"/>
    </source>
</evidence>
<sequence length="101" mass="12137">MNSPIENIYNYMSKKRIHHKRFLLFLHNHYKQITKSNCCLIRIKAVKHNIHQNACWLLVWPMSLPHARGQGNRIKDNQFRHWKISSLQFKLNYTGTAQPIK</sequence>
<organism evidence="1">
    <name type="scientific">Eucalyptus grandis</name>
    <name type="common">Flooded gum</name>
    <dbReference type="NCBI Taxonomy" id="71139"/>
    <lineage>
        <taxon>Eukaryota</taxon>
        <taxon>Viridiplantae</taxon>
        <taxon>Streptophyta</taxon>
        <taxon>Embryophyta</taxon>
        <taxon>Tracheophyta</taxon>
        <taxon>Spermatophyta</taxon>
        <taxon>Magnoliopsida</taxon>
        <taxon>eudicotyledons</taxon>
        <taxon>Gunneridae</taxon>
        <taxon>Pentapetalae</taxon>
        <taxon>rosids</taxon>
        <taxon>malvids</taxon>
        <taxon>Myrtales</taxon>
        <taxon>Myrtaceae</taxon>
        <taxon>Myrtoideae</taxon>
        <taxon>Eucalypteae</taxon>
        <taxon>Eucalyptus</taxon>
    </lineage>
</organism>
<dbReference type="InParanoid" id="A0A059CVV8"/>
<dbReference type="AlphaFoldDB" id="A0A059CVV8"/>
<proteinExistence type="predicted"/>
<protein>
    <submittedName>
        <fullName evidence="1">Uncharacterized protein</fullName>
    </submittedName>
</protein>
<dbReference type="Gramene" id="KCW82311">
    <property type="protein sequence ID" value="KCW82311"/>
    <property type="gene ID" value="EUGRSUZ_C03717"/>
</dbReference>